<sequence length="209" mass="24065">MKDLLFAQRVSRKWDTVIRGSQALMEALFLKPQVPKAFWEHVSGPHGGARHITHAELHANKVQTPRETPGVQEYKSYAMAGVLNTLLFERKSPDYPLATGAFDDQQYHFLPRPLTARKEASWRRMFLTQPPTTEMYLLWSQKEEGNCELFEVSEGVTAGHAMGVLKGVKDCYGHMPEDYYICTPQVFFAGDEDYEKGTWQRRPRLERTL</sequence>
<proteinExistence type="predicted"/>
<dbReference type="EMBL" id="KB445561">
    <property type="protein sequence ID" value="EMC92949.1"/>
    <property type="molecule type" value="Genomic_DNA"/>
</dbReference>
<dbReference type="OrthoDB" id="3800738at2759"/>
<name>M2N1V7_BAUPA</name>
<dbReference type="KEGG" id="bcom:BAUCODRAFT_125895"/>
<protein>
    <submittedName>
        <fullName evidence="1">Uncharacterized protein</fullName>
    </submittedName>
</protein>
<dbReference type="HOGENOM" id="CLU_1315191_0_0_1"/>
<gene>
    <name evidence="1" type="ORF">BAUCODRAFT_125895</name>
</gene>
<dbReference type="Proteomes" id="UP000011761">
    <property type="component" value="Unassembled WGS sequence"/>
</dbReference>
<organism evidence="1 2">
    <name type="scientific">Baudoinia panamericana (strain UAMH 10762)</name>
    <name type="common">Angels' share fungus</name>
    <name type="synonym">Baudoinia compniacensis (strain UAMH 10762)</name>
    <dbReference type="NCBI Taxonomy" id="717646"/>
    <lineage>
        <taxon>Eukaryota</taxon>
        <taxon>Fungi</taxon>
        <taxon>Dikarya</taxon>
        <taxon>Ascomycota</taxon>
        <taxon>Pezizomycotina</taxon>
        <taxon>Dothideomycetes</taxon>
        <taxon>Dothideomycetidae</taxon>
        <taxon>Mycosphaerellales</taxon>
        <taxon>Teratosphaeriaceae</taxon>
        <taxon>Baudoinia</taxon>
    </lineage>
</organism>
<accession>M2N1V7</accession>
<reference evidence="1 2" key="1">
    <citation type="journal article" date="2012" name="PLoS Pathog.">
        <title>Diverse lifestyles and strategies of plant pathogenesis encoded in the genomes of eighteen Dothideomycetes fungi.</title>
        <authorList>
            <person name="Ohm R.A."/>
            <person name="Feau N."/>
            <person name="Henrissat B."/>
            <person name="Schoch C.L."/>
            <person name="Horwitz B.A."/>
            <person name="Barry K.W."/>
            <person name="Condon B.J."/>
            <person name="Copeland A.C."/>
            <person name="Dhillon B."/>
            <person name="Glaser F."/>
            <person name="Hesse C.N."/>
            <person name="Kosti I."/>
            <person name="LaButti K."/>
            <person name="Lindquist E.A."/>
            <person name="Lucas S."/>
            <person name="Salamov A.A."/>
            <person name="Bradshaw R.E."/>
            <person name="Ciuffetti L."/>
            <person name="Hamelin R.C."/>
            <person name="Kema G.H.J."/>
            <person name="Lawrence C."/>
            <person name="Scott J.A."/>
            <person name="Spatafora J.W."/>
            <person name="Turgeon B.G."/>
            <person name="de Wit P.J.G.M."/>
            <person name="Zhong S."/>
            <person name="Goodwin S.B."/>
            <person name="Grigoriev I.V."/>
        </authorList>
    </citation>
    <scope>NUCLEOTIDE SEQUENCE [LARGE SCALE GENOMIC DNA]</scope>
    <source>
        <strain evidence="1 2">UAMH 10762</strain>
    </source>
</reference>
<dbReference type="RefSeq" id="XP_007680211.1">
    <property type="nucleotide sequence ID" value="XM_007682021.1"/>
</dbReference>
<evidence type="ECO:0000313" key="2">
    <source>
        <dbReference type="Proteomes" id="UP000011761"/>
    </source>
</evidence>
<keyword evidence="2" id="KW-1185">Reference proteome</keyword>
<dbReference type="GeneID" id="19108009"/>
<evidence type="ECO:0000313" key="1">
    <source>
        <dbReference type="EMBL" id="EMC92949.1"/>
    </source>
</evidence>
<dbReference type="AlphaFoldDB" id="M2N1V7"/>